<evidence type="ECO:0000259" key="9">
    <source>
        <dbReference type="PROSITE" id="PS50262"/>
    </source>
</evidence>
<dbReference type="PANTHER" id="PTHR24243:SF224">
    <property type="entry name" value="G-PROTEIN COUPLED RECEPTOR 19-RELATED"/>
    <property type="match status" value="1"/>
</dbReference>
<accession>A0AAV4B7V8</accession>
<dbReference type="PROSITE" id="PS50262">
    <property type="entry name" value="G_PROTEIN_RECEP_F1_2"/>
    <property type="match status" value="1"/>
</dbReference>
<sequence>METKQSNDSFINNESTWHTYPELFVRNIFFSVLPAMVWIVLGIGAMGILGNILIILVYIKLGFSETINMSYLALAISDLLSVLSTMWSSILLSPIFETVLKQLPIATDFYFISYTCAWPLLTFSRSTALITAWISLERCLCVVFPMKVKRIITPTVTKIVLLTIFIFGCGPVVFAYIGIESEWRLDPLRNQTKLFVFANDSKQTTMLRRFASFLYGLVYPISSWVIVTVSTAILIIQLRASNLWRNQHLNRSVNKMSQTGDFHQRRICERSNRVNNASRVQGCKTQRSRDSVFYKSHQKE</sequence>
<keyword evidence="3 8" id="KW-1133">Transmembrane helix</keyword>
<dbReference type="GO" id="GO:0005886">
    <property type="term" value="C:plasma membrane"/>
    <property type="evidence" value="ECO:0007669"/>
    <property type="project" value="TreeGrafter"/>
</dbReference>
<dbReference type="Gene3D" id="1.20.1070.10">
    <property type="entry name" value="Rhodopsin 7-helix transmembrane proteins"/>
    <property type="match status" value="1"/>
</dbReference>
<keyword evidence="7" id="KW-0807">Transducer</keyword>
<feature type="domain" description="G-protein coupled receptors family 1 profile" evidence="9">
    <location>
        <begin position="50"/>
        <end position="168"/>
    </location>
</feature>
<proteinExistence type="predicted"/>
<keyword evidence="6 10" id="KW-0675">Receptor</keyword>
<dbReference type="Proteomes" id="UP000735302">
    <property type="component" value="Unassembled WGS sequence"/>
</dbReference>
<evidence type="ECO:0000256" key="5">
    <source>
        <dbReference type="ARBA" id="ARBA00023136"/>
    </source>
</evidence>
<protein>
    <submittedName>
        <fullName evidence="10">Growth hormone secretagogue receptor</fullName>
    </submittedName>
</protein>
<dbReference type="PANTHER" id="PTHR24243">
    <property type="entry name" value="G-PROTEIN COUPLED RECEPTOR"/>
    <property type="match status" value="1"/>
</dbReference>
<name>A0AAV4B7V8_9GAST</name>
<dbReference type="EMBL" id="BLXT01004562">
    <property type="protein sequence ID" value="GFO14429.1"/>
    <property type="molecule type" value="Genomic_DNA"/>
</dbReference>
<feature type="transmembrane region" description="Helical" evidence="8">
    <location>
        <begin position="71"/>
        <end position="91"/>
    </location>
</feature>
<evidence type="ECO:0000313" key="11">
    <source>
        <dbReference type="Proteomes" id="UP000735302"/>
    </source>
</evidence>
<evidence type="ECO:0000256" key="2">
    <source>
        <dbReference type="ARBA" id="ARBA00022692"/>
    </source>
</evidence>
<reference evidence="10 11" key="1">
    <citation type="journal article" date="2021" name="Elife">
        <title>Chloroplast acquisition without the gene transfer in kleptoplastic sea slugs, Plakobranchus ocellatus.</title>
        <authorList>
            <person name="Maeda T."/>
            <person name="Takahashi S."/>
            <person name="Yoshida T."/>
            <person name="Shimamura S."/>
            <person name="Takaki Y."/>
            <person name="Nagai Y."/>
            <person name="Toyoda A."/>
            <person name="Suzuki Y."/>
            <person name="Arimoto A."/>
            <person name="Ishii H."/>
            <person name="Satoh N."/>
            <person name="Nishiyama T."/>
            <person name="Hasebe M."/>
            <person name="Maruyama T."/>
            <person name="Minagawa J."/>
            <person name="Obokata J."/>
            <person name="Shigenobu S."/>
        </authorList>
    </citation>
    <scope>NUCLEOTIDE SEQUENCE [LARGE SCALE GENOMIC DNA]</scope>
</reference>
<comment type="subcellular location">
    <subcellularLocation>
        <location evidence="1">Membrane</location>
        <topology evidence="1">Multi-pass membrane protein</topology>
    </subcellularLocation>
</comment>
<comment type="caution">
    <text evidence="10">The sequence shown here is derived from an EMBL/GenBank/DDBJ whole genome shotgun (WGS) entry which is preliminary data.</text>
</comment>
<dbReference type="SUPFAM" id="SSF81321">
    <property type="entry name" value="Family A G protein-coupled receptor-like"/>
    <property type="match status" value="1"/>
</dbReference>
<evidence type="ECO:0000256" key="6">
    <source>
        <dbReference type="ARBA" id="ARBA00023170"/>
    </source>
</evidence>
<evidence type="ECO:0000256" key="8">
    <source>
        <dbReference type="SAM" id="Phobius"/>
    </source>
</evidence>
<keyword evidence="2 8" id="KW-0812">Transmembrane</keyword>
<keyword evidence="5 8" id="KW-0472">Membrane</keyword>
<organism evidence="10 11">
    <name type="scientific">Plakobranchus ocellatus</name>
    <dbReference type="NCBI Taxonomy" id="259542"/>
    <lineage>
        <taxon>Eukaryota</taxon>
        <taxon>Metazoa</taxon>
        <taxon>Spiralia</taxon>
        <taxon>Lophotrochozoa</taxon>
        <taxon>Mollusca</taxon>
        <taxon>Gastropoda</taxon>
        <taxon>Heterobranchia</taxon>
        <taxon>Euthyneura</taxon>
        <taxon>Panpulmonata</taxon>
        <taxon>Sacoglossa</taxon>
        <taxon>Placobranchoidea</taxon>
        <taxon>Plakobranchidae</taxon>
        <taxon>Plakobranchus</taxon>
    </lineage>
</organism>
<gene>
    <name evidence="10" type="ORF">PoB_004093400</name>
</gene>
<dbReference type="GO" id="GO:0004930">
    <property type="term" value="F:G protein-coupled receptor activity"/>
    <property type="evidence" value="ECO:0007669"/>
    <property type="project" value="UniProtKB-KW"/>
</dbReference>
<feature type="transmembrane region" description="Helical" evidence="8">
    <location>
        <begin position="35"/>
        <end position="59"/>
    </location>
</feature>
<keyword evidence="11" id="KW-1185">Reference proteome</keyword>
<evidence type="ECO:0000256" key="4">
    <source>
        <dbReference type="ARBA" id="ARBA00023040"/>
    </source>
</evidence>
<feature type="transmembrane region" description="Helical" evidence="8">
    <location>
        <begin position="213"/>
        <end position="236"/>
    </location>
</feature>
<dbReference type="InterPro" id="IPR017452">
    <property type="entry name" value="GPCR_Rhodpsn_7TM"/>
</dbReference>
<evidence type="ECO:0000256" key="3">
    <source>
        <dbReference type="ARBA" id="ARBA00022989"/>
    </source>
</evidence>
<feature type="transmembrane region" description="Helical" evidence="8">
    <location>
        <begin position="111"/>
        <end position="136"/>
    </location>
</feature>
<dbReference type="AlphaFoldDB" id="A0AAV4B7V8"/>
<evidence type="ECO:0000313" key="10">
    <source>
        <dbReference type="EMBL" id="GFO14429.1"/>
    </source>
</evidence>
<feature type="transmembrane region" description="Helical" evidence="8">
    <location>
        <begin position="156"/>
        <end position="179"/>
    </location>
</feature>
<evidence type="ECO:0000256" key="7">
    <source>
        <dbReference type="ARBA" id="ARBA00023224"/>
    </source>
</evidence>
<keyword evidence="4" id="KW-0297">G-protein coupled receptor</keyword>
<evidence type="ECO:0000256" key="1">
    <source>
        <dbReference type="ARBA" id="ARBA00004141"/>
    </source>
</evidence>